<organism evidence="1 2">
    <name type="scientific">Bacillus velezensis</name>
    <dbReference type="NCBI Taxonomy" id="492670"/>
    <lineage>
        <taxon>Bacteria</taxon>
        <taxon>Bacillati</taxon>
        <taxon>Bacillota</taxon>
        <taxon>Bacilli</taxon>
        <taxon>Bacillales</taxon>
        <taxon>Bacillaceae</taxon>
        <taxon>Bacillus</taxon>
        <taxon>Bacillus amyloliquefaciens group</taxon>
    </lineage>
</organism>
<dbReference type="EMBL" id="CP030150">
    <property type="protein sequence ID" value="AWX73996.1"/>
    <property type="molecule type" value="Genomic_DNA"/>
</dbReference>
<reference evidence="1 2" key="1">
    <citation type="submission" date="2018-06" db="EMBL/GenBank/DDBJ databases">
        <title>Complete Genome Sequence of Bacillus velezensis DSYZ, a Plant Growth-Promoting Rhizobacterium with Antifungal Activity.</title>
        <authorList>
            <person name="Du B."/>
            <person name="Ding Y."/>
            <person name="Liu K."/>
            <person name="Yao L."/>
            <person name="Wang C."/>
            <person name="Li H."/>
            <person name="Liu H."/>
        </authorList>
    </citation>
    <scope>NUCLEOTIDE SEQUENCE [LARGE SCALE GENOMIC DNA]</scope>
    <source>
        <strain evidence="1 2">DSYZ</strain>
    </source>
</reference>
<name>A0ABC8DDD9_BACVE</name>
<accession>A0ABC8DDD9</accession>
<evidence type="ECO:0000313" key="1">
    <source>
        <dbReference type="EMBL" id="AWX73996.1"/>
    </source>
</evidence>
<evidence type="ECO:0000313" key="2">
    <source>
        <dbReference type="Proteomes" id="UP000250069"/>
    </source>
</evidence>
<proteinExistence type="predicted"/>
<dbReference type="AlphaFoldDB" id="A0ABC8DDD9"/>
<gene>
    <name evidence="1" type="ORF">BVDSYZ_19065</name>
</gene>
<protein>
    <submittedName>
        <fullName evidence="1">Uncharacterized protein</fullName>
    </submittedName>
</protein>
<sequence length="62" mass="7267">MAAGFFNLPVTPVFKTLTKIKQIEVIVYFCRILSFEKVRNDSLKLYNRNWKRSLEGMGIRGK</sequence>
<dbReference type="Proteomes" id="UP000250069">
    <property type="component" value="Chromosome"/>
</dbReference>